<evidence type="ECO:0008006" key="4">
    <source>
        <dbReference type="Google" id="ProtNLM"/>
    </source>
</evidence>
<evidence type="ECO:0000313" key="3">
    <source>
        <dbReference type="Proteomes" id="UP000824120"/>
    </source>
</evidence>
<reference evidence="2 3" key="1">
    <citation type="submission" date="2020-09" db="EMBL/GenBank/DDBJ databases">
        <title>De no assembly of potato wild relative species, Solanum commersonii.</title>
        <authorList>
            <person name="Cho K."/>
        </authorList>
    </citation>
    <scope>NUCLEOTIDE SEQUENCE [LARGE SCALE GENOMIC DNA]</scope>
    <source>
        <strain evidence="2">LZ3.2</strain>
        <tissue evidence="2">Leaf</tissue>
    </source>
</reference>
<organism evidence="2 3">
    <name type="scientific">Solanum commersonii</name>
    <name type="common">Commerson's wild potato</name>
    <name type="synonym">Commerson's nightshade</name>
    <dbReference type="NCBI Taxonomy" id="4109"/>
    <lineage>
        <taxon>Eukaryota</taxon>
        <taxon>Viridiplantae</taxon>
        <taxon>Streptophyta</taxon>
        <taxon>Embryophyta</taxon>
        <taxon>Tracheophyta</taxon>
        <taxon>Spermatophyta</taxon>
        <taxon>Magnoliopsida</taxon>
        <taxon>eudicotyledons</taxon>
        <taxon>Gunneridae</taxon>
        <taxon>Pentapetalae</taxon>
        <taxon>asterids</taxon>
        <taxon>lamiids</taxon>
        <taxon>Solanales</taxon>
        <taxon>Solanaceae</taxon>
        <taxon>Solanoideae</taxon>
        <taxon>Solaneae</taxon>
        <taxon>Solanum</taxon>
    </lineage>
</organism>
<feature type="signal peptide" evidence="1">
    <location>
        <begin position="1"/>
        <end position="23"/>
    </location>
</feature>
<protein>
    <recommendedName>
        <fullName evidence="4">Secreted protein</fullName>
    </recommendedName>
</protein>
<accession>A0A9J5YBL5</accession>
<gene>
    <name evidence="2" type="ORF">H5410_038176</name>
</gene>
<sequence length="82" mass="9505">MKKQFIILVLELAVALFMSKTLALCKSTIHFVCCKENVRIFVEMQLVCKDILTDSVLELLIFARRMSTYIVIIRSYVCEVLD</sequence>
<name>A0A9J5YBL5_SOLCO</name>
<dbReference type="Proteomes" id="UP000824120">
    <property type="component" value="Chromosome 7"/>
</dbReference>
<keyword evidence="1" id="KW-0732">Signal</keyword>
<feature type="chain" id="PRO_5039946205" description="Secreted protein" evidence="1">
    <location>
        <begin position="24"/>
        <end position="82"/>
    </location>
</feature>
<dbReference type="EMBL" id="JACXVP010000007">
    <property type="protein sequence ID" value="KAG5596944.1"/>
    <property type="molecule type" value="Genomic_DNA"/>
</dbReference>
<comment type="caution">
    <text evidence="2">The sequence shown here is derived from an EMBL/GenBank/DDBJ whole genome shotgun (WGS) entry which is preliminary data.</text>
</comment>
<proteinExistence type="predicted"/>
<evidence type="ECO:0000313" key="2">
    <source>
        <dbReference type="EMBL" id="KAG5596944.1"/>
    </source>
</evidence>
<evidence type="ECO:0000256" key="1">
    <source>
        <dbReference type="SAM" id="SignalP"/>
    </source>
</evidence>
<keyword evidence="3" id="KW-1185">Reference proteome</keyword>
<dbReference type="AlphaFoldDB" id="A0A9J5YBL5"/>